<feature type="coiled-coil region" evidence="1">
    <location>
        <begin position="155"/>
        <end position="203"/>
    </location>
</feature>
<evidence type="ECO:0000256" key="2">
    <source>
        <dbReference type="SAM" id="MobiDB-lite"/>
    </source>
</evidence>
<dbReference type="Proteomes" id="UP000007752">
    <property type="component" value="Chromosome 6"/>
</dbReference>
<feature type="region of interest" description="Disordered" evidence="2">
    <location>
        <begin position="1"/>
        <end position="63"/>
    </location>
</feature>
<reference evidence="4" key="2">
    <citation type="submission" date="2008-12" db="EMBL/GenBank/DDBJ databases">
        <title>Improved gene annotation of the rice (Oryza sativa) genomes.</title>
        <authorList>
            <person name="Wang J."/>
            <person name="Li R."/>
            <person name="Fan W."/>
            <person name="Huang Q."/>
            <person name="Zhang J."/>
            <person name="Zhou Y."/>
            <person name="Hu Y."/>
            <person name="Zi S."/>
            <person name="Li J."/>
            <person name="Ni P."/>
            <person name="Zheng H."/>
            <person name="Zhang Y."/>
            <person name="Zhao M."/>
            <person name="Hao Q."/>
            <person name="McDermott J."/>
            <person name="Samudrala R."/>
            <person name="Kristiansen K."/>
            <person name="Wong G.K.-S."/>
        </authorList>
    </citation>
    <scope>NUCLEOTIDE SEQUENCE</scope>
</reference>
<reference evidence="4" key="1">
    <citation type="journal article" date="2005" name="PLoS Biol.">
        <title>The genomes of Oryza sativa: a history of duplications.</title>
        <authorList>
            <person name="Yu J."/>
            <person name="Wang J."/>
            <person name="Lin W."/>
            <person name="Li S."/>
            <person name="Li H."/>
            <person name="Zhou J."/>
            <person name="Ni P."/>
            <person name="Dong W."/>
            <person name="Hu S."/>
            <person name="Zeng C."/>
            <person name="Zhang J."/>
            <person name="Zhang Y."/>
            <person name="Li R."/>
            <person name="Xu Z."/>
            <person name="Li S."/>
            <person name="Li X."/>
            <person name="Zheng H."/>
            <person name="Cong L."/>
            <person name="Lin L."/>
            <person name="Yin J."/>
            <person name="Geng J."/>
            <person name="Li G."/>
            <person name="Shi J."/>
            <person name="Liu J."/>
            <person name="Lv H."/>
            <person name="Li J."/>
            <person name="Wang J."/>
            <person name="Deng Y."/>
            <person name="Ran L."/>
            <person name="Shi X."/>
            <person name="Wang X."/>
            <person name="Wu Q."/>
            <person name="Li C."/>
            <person name="Ren X."/>
            <person name="Wang J."/>
            <person name="Wang X."/>
            <person name="Li D."/>
            <person name="Liu D."/>
            <person name="Zhang X."/>
            <person name="Ji Z."/>
            <person name="Zhao W."/>
            <person name="Sun Y."/>
            <person name="Zhang Z."/>
            <person name="Bao J."/>
            <person name="Han Y."/>
            <person name="Dong L."/>
            <person name="Ji J."/>
            <person name="Chen P."/>
            <person name="Wu S."/>
            <person name="Liu J."/>
            <person name="Xiao Y."/>
            <person name="Bu D."/>
            <person name="Tan J."/>
            <person name="Yang L."/>
            <person name="Ye C."/>
            <person name="Zhang J."/>
            <person name="Xu J."/>
            <person name="Zhou Y."/>
            <person name="Yu Y."/>
            <person name="Zhang B."/>
            <person name="Zhuang S."/>
            <person name="Wei H."/>
            <person name="Liu B."/>
            <person name="Lei M."/>
            <person name="Yu H."/>
            <person name="Li Y."/>
            <person name="Xu H."/>
            <person name="Wei S."/>
            <person name="He X."/>
            <person name="Fang L."/>
            <person name="Zhang Z."/>
            <person name="Zhang Y."/>
            <person name="Huang X."/>
            <person name="Su Z."/>
            <person name="Tong W."/>
            <person name="Li J."/>
            <person name="Tong Z."/>
            <person name="Li S."/>
            <person name="Ye J."/>
            <person name="Wang L."/>
            <person name="Fang L."/>
            <person name="Lei T."/>
            <person name="Chen C."/>
            <person name="Chen H."/>
            <person name="Xu Z."/>
            <person name="Li H."/>
            <person name="Huang H."/>
            <person name="Zhang F."/>
            <person name="Xu H."/>
            <person name="Li N."/>
            <person name="Zhao C."/>
            <person name="Li S."/>
            <person name="Dong L."/>
            <person name="Huang Y."/>
            <person name="Li L."/>
            <person name="Xi Y."/>
            <person name="Qi Q."/>
            <person name="Li W."/>
            <person name="Zhang B."/>
            <person name="Hu W."/>
            <person name="Zhang Y."/>
            <person name="Tian X."/>
            <person name="Jiao Y."/>
            <person name="Liang X."/>
            <person name="Jin J."/>
            <person name="Gao L."/>
            <person name="Zheng W."/>
            <person name="Hao B."/>
            <person name="Liu S."/>
            <person name="Wang W."/>
            <person name="Yuan L."/>
            <person name="Cao M."/>
            <person name="McDermott J."/>
            <person name="Samudrala R."/>
            <person name="Wang J."/>
            <person name="Wong G.K."/>
            <person name="Yang H."/>
        </authorList>
    </citation>
    <scope>NUCLEOTIDE SEQUENCE [LARGE SCALE GENOMIC DNA]</scope>
</reference>
<sequence>MAPAQSMAAEGGGAGRRRRLRRRRAASQTAAQASAAEQGGGAGEGDGGAGRRRRLRRPKAVAPELLATAQATGGEYDLARRQGDDGITSFLARRQGDDGITFFHPHAEVCLRCLRHCADFEHTKESSTLVATMRQFDLLNEYAEEMVAYCHAGEYDHMQETIDILRQYLDDEKNEKAKICEVLDAKENELKSTIETLNQCRLECLAMKKQLEEVKFSRARLLYLTLVITVLFACLMFSGSTYAYNSIDIHEQHYWFIAALLAKYLRDGAGYIVTANRLLQVHRHTCITSSSQPLAISKILREEAAGITVEDR</sequence>
<evidence type="ECO:0000256" key="1">
    <source>
        <dbReference type="SAM" id="Coils"/>
    </source>
</evidence>
<evidence type="ECO:0000256" key="3">
    <source>
        <dbReference type="SAM" id="Phobius"/>
    </source>
</evidence>
<keyword evidence="1" id="KW-0175">Coiled coil</keyword>
<name>A3BD75_ORYSJ</name>
<keyword evidence="3" id="KW-0472">Membrane</keyword>
<feature type="compositionally biased region" description="Basic residues" evidence="2">
    <location>
        <begin position="50"/>
        <end position="59"/>
    </location>
</feature>
<accession>A3BD75</accession>
<proteinExistence type="predicted"/>
<keyword evidence="3" id="KW-0812">Transmembrane</keyword>
<organism evidence="4">
    <name type="scientific">Oryza sativa subsp. japonica</name>
    <name type="common">Rice</name>
    <dbReference type="NCBI Taxonomy" id="39947"/>
    <lineage>
        <taxon>Eukaryota</taxon>
        <taxon>Viridiplantae</taxon>
        <taxon>Streptophyta</taxon>
        <taxon>Embryophyta</taxon>
        <taxon>Tracheophyta</taxon>
        <taxon>Spermatophyta</taxon>
        <taxon>Magnoliopsida</taxon>
        <taxon>Liliopsida</taxon>
        <taxon>Poales</taxon>
        <taxon>Poaceae</taxon>
        <taxon>BOP clade</taxon>
        <taxon>Oryzoideae</taxon>
        <taxon>Oryzeae</taxon>
        <taxon>Oryzinae</taxon>
        <taxon>Oryza</taxon>
        <taxon>Oryza sativa</taxon>
    </lineage>
</organism>
<gene>
    <name evidence="4" type="ORF">OsJ_21848</name>
</gene>
<feature type="compositionally biased region" description="Basic residues" evidence="2">
    <location>
        <begin position="15"/>
        <end position="25"/>
    </location>
</feature>
<keyword evidence="3" id="KW-1133">Transmembrane helix</keyword>
<evidence type="ECO:0000313" key="4">
    <source>
        <dbReference type="EMBL" id="EAZ37514.1"/>
    </source>
</evidence>
<feature type="transmembrane region" description="Helical" evidence="3">
    <location>
        <begin position="221"/>
        <end position="244"/>
    </location>
</feature>
<protein>
    <submittedName>
        <fullName evidence="4">Uncharacterized protein</fullName>
    </submittedName>
</protein>
<feature type="compositionally biased region" description="Gly residues" evidence="2">
    <location>
        <begin position="38"/>
        <end position="48"/>
    </location>
</feature>
<dbReference type="AlphaFoldDB" id="A3BD75"/>
<dbReference type="EMBL" id="CM000143">
    <property type="protein sequence ID" value="EAZ37514.1"/>
    <property type="molecule type" value="Genomic_DNA"/>
</dbReference>
<feature type="compositionally biased region" description="Low complexity" evidence="2">
    <location>
        <begin position="26"/>
        <end position="37"/>
    </location>
</feature>